<evidence type="ECO:0000256" key="2">
    <source>
        <dbReference type="ARBA" id="ARBA00022643"/>
    </source>
</evidence>
<keyword evidence="3 4" id="KW-0560">Oxidoreductase</keyword>
<dbReference type="EC" id="1.13.12.-" evidence="4"/>
<keyword evidence="2" id="KW-0288">FMN</keyword>
<dbReference type="InterPro" id="IPR013785">
    <property type="entry name" value="Aldolase_TIM"/>
</dbReference>
<dbReference type="EMBL" id="JBIAQY010000021">
    <property type="protein sequence ID" value="MFF3573820.1"/>
    <property type="molecule type" value="Genomic_DNA"/>
</dbReference>
<dbReference type="SUPFAM" id="SSF51412">
    <property type="entry name" value="Inosine monophosphate dehydrogenase (IMPDH)"/>
    <property type="match status" value="1"/>
</dbReference>
<dbReference type="Pfam" id="PF03060">
    <property type="entry name" value="NMO"/>
    <property type="match status" value="1"/>
</dbReference>
<evidence type="ECO:0000313" key="5">
    <source>
        <dbReference type="Proteomes" id="UP001601992"/>
    </source>
</evidence>
<gene>
    <name evidence="4" type="ORF">ACFYXQ_39295</name>
</gene>
<keyword evidence="1" id="KW-0285">Flavoprotein</keyword>
<evidence type="ECO:0000313" key="4">
    <source>
        <dbReference type="EMBL" id="MFF3573820.1"/>
    </source>
</evidence>
<dbReference type="PANTHER" id="PTHR32332">
    <property type="entry name" value="2-NITROPROPANE DIOXYGENASE"/>
    <property type="match status" value="1"/>
</dbReference>
<protein>
    <submittedName>
        <fullName evidence="4">NAD(P)H-dependent flavin oxidoreductase</fullName>
        <ecNumber evidence="4">1.13.12.-</ecNumber>
    </submittedName>
</protein>
<proteinExistence type="predicted"/>
<dbReference type="InterPro" id="IPR004136">
    <property type="entry name" value="NMO"/>
</dbReference>
<dbReference type="Gene3D" id="3.20.20.70">
    <property type="entry name" value="Aldolase class I"/>
    <property type="match status" value="1"/>
</dbReference>
<dbReference type="RefSeq" id="WP_387406597.1">
    <property type="nucleotide sequence ID" value="NZ_JBIAQY010000021.1"/>
</dbReference>
<comment type="caution">
    <text evidence="4">The sequence shown here is derived from an EMBL/GenBank/DDBJ whole genome shotgun (WGS) entry which is preliminary data.</text>
</comment>
<accession>A0ABW6SBZ5</accession>
<evidence type="ECO:0000256" key="3">
    <source>
        <dbReference type="ARBA" id="ARBA00023002"/>
    </source>
</evidence>
<organism evidence="4 5">
    <name type="scientific">Nocardia jiangxiensis</name>
    <dbReference type="NCBI Taxonomy" id="282685"/>
    <lineage>
        <taxon>Bacteria</taxon>
        <taxon>Bacillati</taxon>
        <taxon>Actinomycetota</taxon>
        <taxon>Actinomycetes</taxon>
        <taxon>Mycobacteriales</taxon>
        <taxon>Nocardiaceae</taxon>
        <taxon>Nocardia</taxon>
    </lineage>
</organism>
<reference evidence="4 5" key="1">
    <citation type="submission" date="2024-10" db="EMBL/GenBank/DDBJ databases">
        <title>The Natural Products Discovery Center: Release of the First 8490 Sequenced Strains for Exploring Actinobacteria Biosynthetic Diversity.</title>
        <authorList>
            <person name="Kalkreuter E."/>
            <person name="Kautsar S.A."/>
            <person name="Yang D."/>
            <person name="Bader C.D."/>
            <person name="Teijaro C.N."/>
            <person name="Fluegel L."/>
            <person name="Davis C.M."/>
            <person name="Simpson J.R."/>
            <person name="Lauterbach L."/>
            <person name="Steele A.D."/>
            <person name="Gui C."/>
            <person name="Meng S."/>
            <person name="Li G."/>
            <person name="Viehrig K."/>
            <person name="Ye F."/>
            <person name="Su P."/>
            <person name="Kiefer A.F."/>
            <person name="Nichols A."/>
            <person name="Cepeda A.J."/>
            <person name="Yan W."/>
            <person name="Fan B."/>
            <person name="Jiang Y."/>
            <person name="Adhikari A."/>
            <person name="Zheng C.-J."/>
            <person name="Schuster L."/>
            <person name="Cowan T.M."/>
            <person name="Smanski M.J."/>
            <person name="Chevrette M.G."/>
            <person name="De Carvalho L.P.S."/>
            <person name="Shen B."/>
        </authorList>
    </citation>
    <scope>NUCLEOTIDE SEQUENCE [LARGE SCALE GENOMIC DNA]</scope>
    <source>
        <strain evidence="4 5">NPDC002593</strain>
    </source>
</reference>
<name>A0ABW6SBZ5_9NOCA</name>
<sequence length="344" mass="35541">MSTRYTELLGIDHPVVQDGMGPFRTTGLAAAVSNAGGLGSLSSPTASGARDGARELRAAIDECASLTGKPFAVNIPVDGKGHDSHSFTRAFLEVVVRARAADSAIASQLRAVTTSAGNPADHSAMIKDAGLVHQHKVGSTQHARKAVEQGADVVIASGYEMGGHTHSKPVHTFVLGPNITEAVDVPVLLSGGIRDGRGLAAALCVGAEGVAMGTRFIASDANTEWHPNYARAILDAREGDDVTYPGFFGPVRGLRNAGSELLGSIIENGTSTEDSLHEWKLAAMRKAQADGDTVDGLVLAGQVASALTEIVAVAELVPGMVRDAVRILDDLARRLPAAGVTSMS</sequence>
<dbReference type="CDD" id="cd04730">
    <property type="entry name" value="NPD_like"/>
    <property type="match status" value="1"/>
</dbReference>
<dbReference type="PANTHER" id="PTHR32332:SF20">
    <property type="entry name" value="2-NITROPROPANE DIOXYGENASE-LIKE PROTEIN"/>
    <property type="match status" value="1"/>
</dbReference>
<keyword evidence="5" id="KW-1185">Reference proteome</keyword>
<dbReference type="GO" id="GO:0016491">
    <property type="term" value="F:oxidoreductase activity"/>
    <property type="evidence" value="ECO:0007669"/>
    <property type="project" value="UniProtKB-KW"/>
</dbReference>
<dbReference type="Proteomes" id="UP001601992">
    <property type="component" value="Unassembled WGS sequence"/>
</dbReference>
<evidence type="ECO:0000256" key="1">
    <source>
        <dbReference type="ARBA" id="ARBA00022630"/>
    </source>
</evidence>